<evidence type="ECO:0000256" key="3">
    <source>
        <dbReference type="ARBA" id="ARBA00023004"/>
    </source>
</evidence>
<dbReference type="InterPro" id="IPR016084">
    <property type="entry name" value="Haem_Oase-like_multi-hlx"/>
</dbReference>
<protein>
    <submittedName>
        <fullName evidence="4">Heme oxygenase-like protein</fullName>
    </submittedName>
</protein>
<sequence length="348" mass="38093">MAKETLLPTTLPGEINAATRTLHTTLNRLITTRLPLALPPHAPTPDLYTTGLLHFSHIILTFESLWTELLSTHHSPSSTAPPTSPLLSFLLVNPYDSPTPFSTTPAPHITSFLATLRPAALPRSHRLKRDLATLLDVHDTDLDVLLAQYPSPGVAEFCAHIRAEVAVKPHVLVAYAWCFYMAVFSGGRWIRAQLAAAPSEFWRSGTAVAPPELSEKGLAFWHFGGEKDGEDVKAVFRERLEGIEGLFTDEERVDVIEEAKGIFERCVGLVEELDRVVGTDLGSLKKGKEGEKGEEGEKSRAEDVLREKCEEAPVGWMSRPEVTGAVFALGCLACVALLQVDGLRLFGL</sequence>
<reference evidence="4" key="1">
    <citation type="journal article" date="2020" name="Stud. Mycol.">
        <title>101 Dothideomycetes genomes: a test case for predicting lifestyles and emergence of pathogens.</title>
        <authorList>
            <person name="Haridas S."/>
            <person name="Albert R."/>
            <person name="Binder M."/>
            <person name="Bloem J."/>
            <person name="Labutti K."/>
            <person name="Salamov A."/>
            <person name="Andreopoulos B."/>
            <person name="Baker S."/>
            <person name="Barry K."/>
            <person name="Bills G."/>
            <person name="Bluhm B."/>
            <person name="Cannon C."/>
            <person name="Castanera R."/>
            <person name="Culley D."/>
            <person name="Daum C."/>
            <person name="Ezra D."/>
            <person name="Gonzalez J."/>
            <person name="Henrissat B."/>
            <person name="Kuo A."/>
            <person name="Liang C."/>
            <person name="Lipzen A."/>
            <person name="Lutzoni F."/>
            <person name="Magnuson J."/>
            <person name="Mondo S."/>
            <person name="Nolan M."/>
            <person name="Ohm R."/>
            <person name="Pangilinan J."/>
            <person name="Park H.-J."/>
            <person name="Ramirez L."/>
            <person name="Alfaro M."/>
            <person name="Sun H."/>
            <person name="Tritt A."/>
            <person name="Yoshinaga Y."/>
            <person name="Zwiers L.-H."/>
            <person name="Turgeon B."/>
            <person name="Goodwin S."/>
            <person name="Spatafora J."/>
            <person name="Crous P."/>
            <person name="Grigoriev I."/>
        </authorList>
    </citation>
    <scope>NUCLEOTIDE SEQUENCE</scope>
    <source>
        <strain evidence="4">CBS 125425</strain>
    </source>
</reference>
<dbReference type="AlphaFoldDB" id="A0A9P4QZC5"/>
<dbReference type="SUPFAM" id="SSF48613">
    <property type="entry name" value="Heme oxygenase-like"/>
    <property type="match status" value="1"/>
</dbReference>
<proteinExistence type="predicted"/>
<dbReference type="Proteomes" id="UP000799444">
    <property type="component" value="Unassembled WGS sequence"/>
</dbReference>
<accession>A0A9P4QZC5</accession>
<gene>
    <name evidence="4" type="ORF">EJ04DRAFT_553069</name>
</gene>
<dbReference type="PANTHER" id="PTHR10720:SF0">
    <property type="entry name" value="HEME OXYGENASE"/>
    <property type="match status" value="1"/>
</dbReference>
<dbReference type="GO" id="GO:0006788">
    <property type="term" value="P:heme oxidation"/>
    <property type="evidence" value="ECO:0007669"/>
    <property type="project" value="InterPro"/>
</dbReference>
<evidence type="ECO:0000256" key="2">
    <source>
        <dbReference type="ARBA" id="ARBA00022723"/>
    </source>
</evidence>
<keyword evidence="1" id="KW-0349">Heme</keyword>
<keyword evidence="5" id="KW-1185">Reference proteome</keyword>
<name>A0A9P4QZC5_9PLEO</name>
<dbReference type="InterPro" id="IPR016053">
    <property type="entry name" value="Haem_Oase-like"/>
</dbReference>
<dbReference type="EMBL" id="ML996155">
    <property type="protein sequence ID" value="KAF2733864.1"/>
    <property type="molecule type" value="Genomic_DNA"/>
</dbReference>
<keyword evidence="2" id="KW-0479">Metal-binding</keyword>
<evidence type="ECO:0000313" key="4">
    <source>
        <dbReference type="EMBL" id="KAF2733864.1"/>
    </source>
</evidence>
<comment type="caution">
    <text evidence="4">The sequence shown here is derived from an EMBL/GenBank/DDBJ whole genome shotgun (WGS) entry which is preliminary data.</text>
</comment>
<dbReference type="CDD" id="cd19165">
    <property type="entry name" value="HemeO"/>
    <property type="match status" value="1"/>
</dbReference>
<evidence type="ECO:0000256" key="1">
    <source>
        <dbReference type="ARBA" id="ARBA00022617"/>
    </source>
</evidence>
<dbReference type="InterPro" id="IPR002051">
    <property type="entry name" value="Haem_Oase"/>
</dbReference>
<dbReference type="GO" id="GO:0004392">
    <property type="term" value="F:heme oxygenase (decyclizing) activity"/>
    <property type="evidence" value="ECO:0007669"/>
    <property type="project" value="InterPro"/>
</dbReference>
<dbReference type="Pfam" id="PF01126">
    <property type="entry name" value="Heme_oxygenase"/>
    <property type="match status" value="1"/>
</dbReference>
<dbReference type="GO" id="GO:0046872">
    <property type="term" value="F:metal ion binding"/>
    <property type="evidence" value="ECO:0007669"/>
    <property type="project" value="UniProtKB-KW"/>
</dbReference>
<dbReference type="Gene3D" id="1.20.910.10">
    <property type="entry name" value="Heme oxygenase-like"/>
    <property type="match status" value="1"/>
</dbReference>
<dbReference type="OrthoDB" id="652091at2759"/>
<keyword evidence="3" id="KW-0408">Iron</keyword>
<evidence type="ECO:0000313" key="5">
    <source>
        <dbReference type="Proteomes" id="UP000799444"/>
    </source>
</evidence>
<dbReference type="PANTHER" id="PTHR10720">
    <property type="entry name" value="HEME OXYGENASE"/>
    <property type="match status" value="1"/>
</dbReference>
<organism evidence="4 5">
    <name type="scientific">Polyplosphaeria fusca</name>
    <dbReference type="NCBI Taxonomy" id="682080"/>
    <lineage>
        <taxon>Eukaryota</taxon>
        <taxon>Fungi</taxon>
        <taxon>Dikarya</taxon>
        <taxon>Ascomycota</taxon>
        <taxon>Pezizomycotina</taxon>
        <taxon>Dothideomycetes</taxon>
        <taxon>Pleosporomycetidae</taxon>
        <taxon>Pleosporales</taxon>
        <taxon>Tetraplosphaeriaceae</taxon>
        <taxon>Polyplosphaeria</taxon>
    </lineage>
</organism>